<dbReference type="GeneTree" id="ENSGT00940000155156"/>
<protein>
    <recommendedName>
        <fullName evidence="14">Discs, large homolog 2 (Drosophila)</fullName>
    </recommendedName>
</protein>
<dbReference type="SUPFAM" id="SSF52540">
    <property type="entry name" value="P-loop containing nucleoside triphosphate hydrolases"/>
    <property type="match status" value="1"/>
</dbReference>
<evidence type="ECO:0000256" key="2">
    <source>
        <dbReference type="ARBA" id="ARBA00007014"/>
    </source>
</evidence>
<dbReference type="InterPro" id="IPR036028">
    <property type="entry name" value="SH3-like_dom_sf"/>
</dbReference>
<dbReference type="GO" id="GO:0043005">
    <property type="term" value="C:neuron projection"/>
    <property type="evidence" value="ECO:0007669"/>
    <property type="project" value="InterPro"/>
</dbReference>
<name>A0A3Q1IMR2_ANATE</name>
<keyword evidence="4" id="KW-1003">Cell membrane</keyword>
<evidence type="ECO:0000259" key="10">
    <source>
        <dbReference type="PROSITE" id="PS50106"/>
    </source>
</evidence>
<dbReference type="Pfam" id="PF09058">
    <property type="entry name" value="L27_1"/>
    <property type="match status" value="1"/>
</dbReference>
<keyword evidence="13" id="KW-1185">Reference proteome</keyword>
<evidence type="ECO:0000256" key="1">
    <source>
        <dbReference type="ARBA" id="ARBA00004202"/>
    </source>
</evidence>
<dbReference type="SMART" id="SM00228">
    <property type="entry name" value="PDZ"/>
    <property type="match status" value="3"/>
</dbReference>
<dbReference type="Pfam" id="PF10600">
    <property type="entry name" value="PDZ_assoc"/>
    <property type="match status" value="1"/>
</dbReference>
<dbReference type="GO" id="GO:0099072">
    <property type="term" value="P:regulation of postsynaptic membrane neurotransmitter receptor levels"/>
    <property type="evidence" value="ECO:0007669"/>
    <property type="project" value="TreeGrafter"/>
</dbReference>
<dbReference type="PROSITE" id="PS00856">
    <property type="entry name" value="GUANYLATE_KINASE_1"/>
    <property type="match status" value="1"/>
</dbReference>
<dbReference type="PIRSF" id="PIRSF001741">
    <property type="entry name" value="MAGUK_DLGH"/>
    <property type="match status" value="1"/>
</dbReference>
<dbReference type="InterPro" id="IPR019583">
    <property type="entry name" value="DLG1-4_PDZ_assoc"/>
</dbReference>
<dbReference type="SUPFAM" id="SSF50156">
    <property type="entry name" value="PDZ domain-like"/>
    <property type="match status" value="3"/>
</dbReference>
<dbReference type="FunFam" id="3.40.50.300:FF:001402">
    <property type="entry name" value="Discs, large homolog 3 (Drosophila)"/>
    <property type="match status" value="1"/>
</dbReference>
<dbReference type="FunFam" id="2.30.42.10:FF:000001">
    <property type="entry name" value="Disks large homolog 1 isoform 2"/>
    <property type="match status" value="1"/>
</dbReference>
<dbReference type="Gene3D" id="2.30.30.40">
    <property type="entry name" value="SH3 Domains"/>
    <property type="match status" value="1"/>
</dbReference>
<dbReference type="CDD" id="cd06795">
    <property type="entry name" value="PDZ3_Dlg1-2-4-like"/>
    <property type="match status" value="1"/>
</dbReference>
<dbReference type="InterPro" id="IPR008144">
    <property type="entry name" value="Guanylate_kin-like_dom"/>
</dbReference>
<keyword evidence="5" id="KW-0677">Repeat</keyword>
<dbReference type="STRING" id="64144.ENSATEP00000023017"/>
<dbReference type="AlphaFoldDB" id="A0A3Q1IMR2"/>
<evidence type="ECO:0000259" key="9">
    <source>
        <dbReference type="PROSITE" id="PS50052"/>
    </source>
</evidence>
<dbReference type="InterPro" id="IPR001452">
    <property type="entry name" value="SH3_domain"/>
</dbReference>
<dbReference type="Pfam" id="PF00625">
    <property type="entry name" value="Guanylate_kin"/>
    <property type="match status" value="1"/>
</dbReference>
<dbReference type="InterPro" id="IPR001478">
    <property type="entry name" value="PDZ"/>
</dbReference>
<evidence type="ECO:0000313" key="12">
    <source>
        <dbReference type="Ensembl" id="ENSATEP00000023017.2"/>
    </source>
</evidence>
<dbReference type="SMART" id="SM00569">
    <property type="entry name" value="L27"/>
    <property type="match status" value="1"/>
</dbReference>
<dbReference type="SMART" id="SM00326">
    <property type="entry name" value="SH3"/>
    <property type="match status" value="1"/>
</dbReference>
<dbReference type="FunFam" id="2.30.42.10:FF:000091">
    <property type="entry name" value="disks large homolog 1 isoform X8"/>
    <property type="match status" value="1"/>
</dbReference>
<dbReference type="CDD" id="cd06723">
    <property type="entry name" value="PDZ1_Dlg1-2-4-like"/>
    <property type="match status" value="1"/>
</dbReference>
<dbReference type="InterPro" id="IPR016313">
    <property type="entry name" value="DLG1-like"/>
</dbReference>
<dbReference type="PROSITE" id="PS50052">
    <property type="entry name" value="GUANYLATE_KINASE_2"/>
    <property type="match status" value="1"/>
</dbReference>
<feature type="domain" description="SH3" evidence="8">
    <location>
        <begin position="631"/>
        <end position="701"/>
    </location>
</feature>
<dbReference type="SMART" id="SM00072">
    <property type="entry name" value="GuKc"/>
    <property type="match status" value="1"/>
</dbReference>
<evidence type="ECO:0000313" key="13">
    <source>
        <dbReference type="Proteomes" id="UP000265040"/>
    </source>
</evidence>
<dbReference type="CDD" id="cd00071">
    <property type="entry name" value="GMPK"/>
    <property type="match status" value="1"/>
</dbReference>
<dbReference type="InterPro" id="IPR008145">
    <property type="entry name" value="GK/Ca_channel_bsu"/>
</dbReference>
<evidence type="ECO:0000256" key="4">
    <source>
        <dbReference type="ARBA" id="ARBA00022475"/>
    </source>
</evidence>
<dbReference type="GO" id="GO:0019901">
    <property type="term" value="F:protein kinase binding"/>
    <property type="evidence" value="ECO:0007669"/>
    <property type="project" value="TreeGrafter"/>
</dbReference>
<dbReference type="GO" id="GO:0043113">
    <property type="term" value="P:receptor clustering"/>
    <property type="evidence" value="ECO:0007669"/>
    <property type="project" value="TreeGrafter"/>
</dbReference>
<dbReference type="FunFam" id="3.30.63.10:FF:000001">
    <property type="entry name" value="Disks large homolog 1 isoform 2"/>
    <property type="match status" value="1"/>
</dbReference>
<dbReference type="Ensembl" id="ENSATET00000023390.3">
    <property type="protein sequence ID" value="ENSATEP00000023017.2"/>
    <property type="gene ID" value="ENSATEG00000015938.3"/>
</dbReference>
<dbReference type="Pfam" id="PF00595">
    <property type="entry name" value="PDZ"/>
    <property type="match status" value="3"/>
</dbReference>
<comment type="similarity">
    <text evidence="2">Belongs to the MAGUK family.</text>
</comment>
<dbReference type="Gene3D" id="3.30.63.10">
    <property type="entry name" value="Guanylate Kinase phosphate binding domain"/>
    <property type="match status" value="1"/>
</dbReference>
<dbReference type="GO" id="GO:0098609">
    <property type="term" value="P:cell-cell adhesion"/>
    <property type="evidence" value="ECO:0007669"/>
    <property type="project" value="TreeGrafter"/>
</dbReference>
<gene>
    <name evidence="12" type="primary">DLG2</name>
</gene>
<feature type="domain" description="PDZ" evidence="10">
    <location>
        <begin position="208"/>
        <end position="295"/>
    </location>
</feature>
<evidence type="ECO:0000256" key="6">
    <source>
        <dbReference type="ARBA" id="ARBA00023136"/>
    </source>
</evidence>
<dbReference type="InterPro" id="IPR004172">
    <property type="entry name" value="L27_dom"/>
</dbReference>
<keyword evidence="6" id="KW-0472">Membrane</keyword>
<dbReference type="Pfam" id="PF00018">
    <property type="entry name" value="SH3_1"/>
    <property type="match status" value="1"/>
</dbReference>
<dbReference type="InterPro" id="IPR050614">
    <property type="entry name" value="Synaptic_Scaffolding_LAP-MAGUK"/>
</dbReference>
<dbReference type="GO" id="GO:0035255">
    <property type="term" value="F:ionotropic glutamate receptor binding"/>
    <property type="evidence" value="ECO:0007669"/>
    <property type="project" value="TreeGrafter"/>
</dbReference>
<dbReference type="GO" id="GO:0007268">
    <property type="term" value="P:chemical synaptic transmission"/>
    <property type="evidence" value="ECO:0007669"/>
    <property type="project" value="InterPro"/>
</dbReference>
<comment type="subcellular location">
    <subcellularLocation>
        <location evidence="1">Cell membrane</location>
        <topology evidence="1">Peripheral membrane protein</topology>
    </subcellularLocation>
</comment>
<dbReference type="PANTHER" id="PTHR23119:SF6">
    <property type="entry name" value="DISKS LARGE HOMOLOG 2"/>
    <property type="match status" value="1"/>
</dbReference>
<dbReference type="FunFam" id="2.30.42.10:FF:000002">
    <property type="entry name" value="Disks large homolog 4 isoform 2"/>
    <property type="match status" value="1"/>
</dbReference>
<evidence type="ECO:0000256" key="3">
    <source>
        <dbReference type="ARBA" id="ARBA00022443"/>
    </source>
</evidence>
<dbReference type="InterPro" id="IPR036034">
    <property type="entry name" value="PDZ_sf"/>
</dbReference>
<evidence type="ECO:0000259" key="8">
    <source>
        <dbReference type="PROSITE" id="PS50002"/>
    </source>
</evidence>
<organism evidence="12 13">
    <name type="scientific">Anabas testudineus</name>
    <name type="common">Climbing perch</name>
    <name type="synonym">Anthias testudineus</name>
    <dbReference type="NCBI Taxonomy" id="64144"/>
    <lineage>
        <taxon>Eukaryota</taxon>
        <taxon>Metazoa</taxon>
        <taxon>Chordata</taxon>
        <taxon>Craniata</taxon>
        <taxon>Vertebrata</taxon>
        <taxon>Euteleostomi</taxon>
        <taxon>Actinopterygii</taxon>
        <taxon>Neopterygii</taxon>
        <taxon>Teleostei</taxon>
        <taxon>Neoteleostei</taxon>
        <taxon>Acanthomorphata</taxon>
        <taxon>Anabantaria</taxon>
        <taxon>Anabantiformes</taxon>
        <taxon>Anabantoidei</taxon>
        <taxon>Anabantidae</taxon>
        <taxon>Anabas</taxon>
    </lineage>
</organism>
<reference evidence="12" key="3">
    <citation type="submission" date="2025-09" db="UniProtKB">
        <authorList>
            <consortium name="Ensembl"/>
        </authorList>
    </citation>
    <scope>IDENTIFICATION</scope>
</reference>
<dbReference type="InterPro" id="IPR027417">
    <property type="entry name" value="P-loop_NTPase"/>
</dbReference>
<dbReference type="SMART" id="SM01277">
    <property type="entry name" value="MAGUK_N_PEST"/>
    <property type="match status" value="1"/>
</dbReference>
<sequence length="933" mass="104478">MPIRKKDTARALGLLEEYCTKLRKPEEQQLKTAIQRVMGIFKSNLFEALLDIQEFYEVTLLNTQKSCEQKLQEVNHMADKWEKSVTVQNFELTHSACPMEEVSEHNSRSWNYQEQKTQLNAGTNRISTYHYQEDDSPPLDKGFPRLTNEVRAPELVHVSEKNLSEIENVHGYVSHSHISPLKASPAPILVNTDTLESVPYVSFKFVFSFFLMSGNSGLGFSIAGGTDNPHIGDDPGIFITKIIPGGAAAEDGRLRVNDCILRVNDADVSEVSHSKAVEALKVAGSIVRLYVRRRRPMLETIIEIKLIKGPKGLGFSIAGGVGNQHIPGDNSIYVTKIIDGGAAQKDCRLQVGDRLLMVNNYSLEEVSHEEAVAILKNTSDVVYLKVGKPTNVYLSDPYGPPDITHSFSPAMENHISSPINSGTLEYKSTLPPISPGSYSPLPKHLLGEEDINRPAEPVYSTVNKLCDKAPSPRHYSPVESDKSLFHSAPLPNYHLSLFPASDILRYFTQPLLEPRKVVLHKGSTGLGFNIVGGEDGEGIFVSFILAGGPADLSGELRRGDQILSVNGIDLRGATHEQAAAALKGAGQVVTIVAQYRPEEYGRFEAKIHDLREQMMNHSMSSGSGSLRTNQKRSLHVRALFDYDKSKDSGLPSQGLSFRYGDILHVINASDDEWWQARRVTPHGDSEEMGVIPSKRRVERKERARLKTVKFNAKPGSFDSKGVRSQEDVILSYEPVIRQEISYARPIIILGPMKDRINDDLISEFPDKFGSCVPHTTRPKRDYEVDGRDYHFVMSREQMEKDIQEHKFIEAGQYNDNLYGTSVQSVKYVAERGKHCILDVSGNAIKRLQVAQLYPIAIFIKPKSVDSLMDMNKRLTEEQAKKTFDRAMRLEQEFGEFFTALVQGDTLEDIYNHCKLVIEEHSGPYIWIPSKEKL</sequence>
<feature type="domain" description="Guanylate kinase-like" evidence="9">
    <location>
        <begin position="743"/>
        <end position="918"/>
    </location>
</feature>
<dbReference type="SUPFAM" id="SSF50044">
    <property type="entry name" value="SH3-domain"/>
    <property type="match status" value="1"/>
</dbReference>
<dbReference type="GO" id="GO:0016323">
    <property type="term" value="C:basolateral plasma membrane"/>
    <property type="evidence" value="ECO:0007669"/>
    <property type="project" value="TreeGrafter"/>
</dbReference>
<dbReference type="GO" id="GO:0031594">
    <property type="term" value="C:neuromuscular junction"/>
    <property type="evidence" value="ECO:0007669"/>
    <property type="project" value="InterPro"/>
</dbReference>
<dbReference type="Gene3D" id="2.30.42.10">
    <property type="match status" value="3"/>
</dbReference>
<dbReference type="Proteomes" id="UP000265040">
    <property type="component" value="Chromosome 14"/>
</dbReference>
<dbReference type="PROSITE" id="PS51022">
    <property type="entry name" value="L27"/>
    <property type="match status" value="1"/>
</dbReference>
<evidence type="ECO:0000256" key="7">
    <source>
        <dbReference type="PROSITE-ProRule" id="PRU00192"/>
    </source>
</evidence>
<dbReference type="PROSITE" id="PS50106">
    <property type="entry name" value="PDZ"/>
    <property type="match status" value="3"/>
</dbReference>
<dbReference type="GO" id="GO:0045197">
    <property type="term" value="P:establishment or maintenance of epithelial cell apical/basal polarity"/>
    <property type="evidence" value="ECO:0007669"/>
    <property type="project" value="TreeGrafter"/>
</dbReference>
<dbReference type="InterPro" id="IPR019590">
    <property type="entry name" value="DLG1_PEST_dom"/>
</dbReference>
<dbReference type="PROSITE" id="PS50002">
    <property type="entry name" value="SH3"/>
    <property type="match status" value="1"/>
</dbReference>
<evidence type="ECO:0008006" key="14">
    <source>
        <dbReference type="Google" id="ProtNLM"/>
    </source>
</evidence>
<dbReference type="Pfam" id="PF10608">
    <property type="entry name" value="MAGUK_N_PEST"/>
    <property type="match status" value="1"/>
</dbReference>
<dbReference type="InterPro" id="IPR020590">
    <property type="entry name" value="Guanylate_kinase_CS"/>
</dbReference>
<dbReference type="PANTHER" id="PTHR23119">
    <property type="entry name" value="DISCS LARGE"/>
    <property type="match status" value="1"/>
</dbReference>
<dbReference type="CDD" id="cd06724">
    <property type="entry name" value="PDZ2_Dlg1-2-4-like"/>
    <property type="match status" value="1"/>
</dbReference>
<reference evidence="12" key="2">
    <citation type="submission" date="2025-08" db="UniProtKB">
        <authorList>
            <consortium name="Ensembl"/>
        </authorList>
    </citation>
    <scope>IDENTIFICATION</scope>
</reference>
<dbReference type="Gene3D" id="3.40.50.300">
    <property type="entry name" value="P-loop containing nucleotide triphosphate hydrolases"/>
    <property type="match status" value="1"/>
</dbReference>
<dbReference type="InterPro" id="IPR015143">
    <property type="entry name" value="L27_1"/>
</dbReference>
<proteinExistence type="inferred from homology"/>
<feature type="domain" description="L27" evidence="11">
    <location>
        <begin position="4"/>
        <end position="64"/>
    </location>
</feature>
<accession>A0A3Q1IMR2</accession>
<dbReference type="FunFam" id="2.30.30.40:FF:000027">
    <property type="entry name" value="Disks large homolog 3 isoform 1"/>
    <property type="match status" value="1"/>
</dbReference>
<feature type="domain" description="PDZ" evidence="10">
    <location>
        <begin position="303"/>
        <end position="390"/>
    </location>
</feature>
<dbReference type="SUPFAM" id="SSF101288">
    <property type="entry name" value="L27 domain"/>
    <property type="match status" value="1"/>
</dbReference>
<evidence type="ECO:0000259" key="11">
    <source>
        <dbReference type="PROSITE" id="PS51022"/>
    </source>
</evidence>
<dbReference type="Gene3D" id="1.10.287.470">
    <property type="entry name" value="Helix hairpin bin"/>
    <property type="match status" value="1"/>
</dbReference>
<reference evidence="12" key="1">
    <citation type="submission" date="2021-04" db="EMBL/GenBank/DDBJ databases">
        <authorList>
            <consortium name="Wellcome Sanger Institute Data Sharing"/>
        </authorList>
    </citation>
    <scope>NUCLEOTIDE SEQUENCE [LARGE SCALE GENOMIC DNA]</scope>
</reference>
<dbReference type="GO" id="GO:0098839">
    <property type="term" value="C:postsynaptic density membrane"/>
    <property type="evidence" value="ECO:0007669"/>
    <property type="project" value="TreeGrafter"/>
</dbReference>
<dbReference type="GO" id="GO:0097120">
    <property type="term" value="P:receptor localization to synapse"/>
    <property type="evidence" value="ECO:0007669"/>
    <property type="project" value="TreeGrafter"/>
</dbReference>
<keyword evidence="3 7" id="KW-0728">SH3 domain</keyword>
<dbReference type="InterPro" id="IPR036892">
    <property type="entry name" value="L27_dom_sf"/>
</dbReference>
<feature type="domain" description="PDZ" evidence="10">
    <location>
        <begin position="516"/>
        <end position="597"/>
    </location>
</feature>
<evidence type="ECO:0000256" key="5">
    <source>
        <dbReference type="ARBA" id="ARBA00022737"/>
    </source>
</evidence>